<name>C6C0E7_MARSD</name>
<evidence type="ECO:0000256" key="2">
    <source>
        <dbReference type="ARBA" id="ARBA00004613"/>
    </source>
</evidence>
<dbReference type="PANTHER" id="PTHR30033">
    <property type="entry name" value="FLAGELLAR HOOK-ASSOCIATED PROTEIN 1"/>
    <property type="match status" value="1"/>
</dbReference>
<evidence type="ECO:0000256" key="4">
    <source>
        <dbReference type="ARBA" id="ARBA00016244"/>
    </source>
</evidence>
<feature type="domain" description="Flagellar basal-body/hook protein C-terminal" evidence="8">
    <location>
        <begin position="663"/>
        <end position="701"/>
    </location>
</feature>
<dbReference type="Pfam" id="PF06429">
    <property type="entry name" value="Flg_bbr_C"/>
    <property type="match status" value="1"/>
</dbReference>
<dbReference type="AlphaFoldDB" id="C6C0E7"/>
<evidence type="ECO:0000313" key="11">
    <source>
        <dbReference type="Proteomes" id="UP000002601"/>
    </source>
</evidence>
<proteinExistence type="inferred from homology"/>
<dbReference type="Pfam" id="PF00460">
    <property type="entry name" value="Flg_bb_rod"/>
    <property type="match status" value="1"/>
</dbReference>
<dbReference type="Pfam" id="PF22638">
    <property type="entry name" value="FlgK_D1"/>
    <property type="match status" value="2"/>
</dbReference>
<evidence type="ECO:0000259" key="9">
    <source>
        <dbReference type="Pfam" id="PF22638"/>
    </source>
</evidence>
<protein>
    <recommendedName>
        <fullName evidence="4">Flagellar hook-associated protein 1</fullName>
    </recommendedName>
</protein>
<evidence type="ECO:0000256" key="5">
    <source>
        <dbReference type="ARBA" id="ARBA00022525"/>
    </source>
</evidence>
<gene>
    <name evidence="10" type="ordered locus">Desal_1016</name>
</gene>
<dbReference type="OrthoDB" id="9802553at2"/>
<dbReference type="EMBL" id="CP001649">
    <property type="protein sequence ID" value="ACS79081.1"/>
    <property type="molecule type" value="Genomic_DNA"/>
</dbReference>
<dbReference type="Proteomes" id="UP000002601">
    <property type="component" value="Chromosome"/>
</dbReference>
<keyword evidence="10" id="KW-0282">Flagellum</keyword>
<dbReference type="RefSeq" id="WP_015850900.1">
    <property type="nucleotide sequence ID" value="NC_012881.1"/>
</dbReference>
<organism evidence="10 11">
    <name type="scientific">Maridesulfovibrio salexigens (strain ATCC 14822 / DSM 2638 / NCIMB 8403 / VKM B-1763)</name>
    <name type="common">Desulfovibrio salexigens</name>
    <dbReference type="NCBI Taxonomy" id="526222"/>
    <lineage>
        <taxon>Bacteria</taxon>
        <taxon>Pseudomonadati</taxon>
        <taxon>Thermodesulfobacteriota</taxon>
        <taxon>Desulfovibrionia</taxon>
        <taxon>Desulfovibrionales</taxon>
        <taxon>Desulfovibrionaceae</taxon>
        <taxon>Maridesulfovibrio</taxon>
    </lineage>
</organism>
<dbReference type="GO" id="GO:0044780">
    <property type="term" value="P:bacterial-type flagellum assembly"/>
    <property type="evidence" value="ECO:0007669"/>
    <property type="project" value="InterPro"/>
</dbReference>
<evidence type="ECO:0000259" key="8">
    <source>
        <dbReference type="Pfam" id="PF06429"/>
    </source>
</evidence>
<sequence length="704" mass="76454">MPGVNSLLNLGTGALFASQSAISVTGDNISNVNTEGYSRRKVRLEERVSINYNPGQLGTGVRAAEVYRNFDQFVENSYNDKATMRERWDTLYSTLSSVESLFNESKGYGLNSSLTKFFNDWQDLSQRPNDAASRQQLLSDTTNLVNSLHSMQDDMTRYQQQVEDYIKQDVTKANDIMQRIAEINQRINVDQVEGQNNPNALYDERATLVRELSEIMDTKMIDNGKGNITITTGAGQTLVDGDKHFSLSYDGPQSQNNLTPASNFDGKAYFAGSSEFEYTLECVTAGGMGTAEYRVSLDGGTTWLKNDDGTVKTFTANAESGAIQVDDLQIWFGTGSDPSTAPATNMSVGDKFNIVPKSALYWVENTSTRENITPQINFAGQDNTRRVTGGSLAGLFNFRDNAVGRYKERMDALTNELVWQTNRIHSQGAGLKAHTSLEGTYAVNTDTAALGSGSSGLPFADRLQSGNSLMYFYNSSTGALESSGQIDFSSIAPPGVQNFDPSVHSLEDVEAAIDASFGTYVDASIVNHKLHITAKDGYNFQMGTDTSGLYAALGLNTYFSGSQASDIAVNGGVNGDIDFINAGHVNGAGEFNSGDNTNAIKMKQMGMTDLDITTAFDGTTKQTLIEYYDGTVAVVGADTGTAKFNKNFQETLASDLNEKQQSVSGVNIDEEMSNLIKYQHSYTAAAKLITTADQMLQTLLGMKN</sequence>
<feature type="domain" description="Flagellar basal body rod protein N-terminal" evidence="7">
    <location>
        <begin position="8"/>
        <end position="37"/>
    </location>
</feature>
<keyword evidence="5" id="KW-0964">Secreted</keyword>
<dbReference type="STRING" id="526222.Desal_1016"/>
<accession>C6C0E7</accession>
<dbReference type="InterPro" id="IPR001444">
    <property type="entry name" value="Flag_bb_rod_N"/>
</dbReference>
<dbReference type="GO" id="GO:0005576">
    <property type="term" value="C:extracellular region"/>
    <property type="evidence" value="ECO:0007669"/>
    <property type="project" value="UniProtKB-SubCell"/>
</dbReference>
<feature type="domain" description="Flagellar hook-associated protein FlgK helical" evidence="9">
    <location>
        <begin position="95"/>
        <end position="256"/>
    </location>
</feature>
<dbReference type="KEGG" id="dsa:Desal_1016"/>
<dbReference type="eggNOG" id="COG1256">
    <property type="taxonomic scope" value="Bacteria"/>
</dbReference>
<evidence type="ECO:0000256" key="6">
    <source>
        <dbReference type="ARBA" id="ARBA00023143"/>
    </source>
</evidence>
<dbReference type="HOGENOM" id="CLU_012762_1_3_7"/>
<reference evidence="10 11" key="1">
    <citation type="submission" date="2009-06" db="EMBL/GenBank/DDBJ databases">
        <title>Complete sequence of Desulfovibrio salexigens DSM 2638.</title>
        <authorList>
            <consortium name="US DOE Joint Genome Institute"/>
            <person name="Lucas S."/>
            <person name="Copeland A."/>
            <person name="Lapidus A."/>
            <person name="Glavina del Rio T."/>
            <person name="Tice H."/>
            <person name="Bruce D."/>
            <person name="Goodwin L."/>
            <person name="Pitluck S."/>
            <person name="Munk A.C."/>
            <person name="Brettin T."/>
            <person name="Detter J.C."/>
            <person name="Han C."/>
            <person name="Tapia R."/>
            <person name="Larimer F."/>
            <person name="Land M."/>
            <person name="Hauser L."/>
            <person name="Kyrpides N."/>
            <person name="Anderson I."/>
            <person name="Wall J.D."/>
            <person name="Arkin A.P."/>
            <person name="Dehal P."/>
            <person name="Chivian D."/>
            <person name="Giles B."/>
            <person name="Hazen T.C."/>
        </authorList>
    </citation>
    <scope>NUCLEOTIDE SEQUENCE [LARGE SCALE GENOMIC DNA]</scope>
    <source>
        <strain evidence="11">ATCC 14822 / DSM 2638 / NCIMB 8403 / VKM B-1763</strain>
    </source>
</reference>
<dbReference type="PRINTS" id="PR01005">
    <property type="entry name" value="FLGHOOKAP1"/>
</dbReference>
<evidence type="ECO:0000256" key="1">
    <source>
        <dbReference type="ARBA" id="ARBA00004365"/>
    </source>
</evidence>
<dbReference type="NCBIfam" id="TIGR02492">
    <property type="entry name" value="flgK_ends"/>
    <property type="match status" value="1"/>
</dbReference>
<dbReference type="InterPro" id="IPR002371">
    <property type="entry name" value="FlgK"/>
</dbReference>
<keyword evidence="6" id="KW-0975">Bacterial flagellum</keyword>
<evidence type="ECO:0000313" key="10">
    <source>
        <dbReference type="EMBL" id="ACS79081.1"/>
    </source>
</evidence>
<feature type="domain" description="Flagellar hook-associated protein FlgK helical" evidence="9">
    <location>
        <begin position="370"/>
        <end position="433"/>
    </location>
</feature>
<dbReference type="GO" id="GO:0009424">
    <property type="term" value="C:bacterial-type flagellum hook"/>
    <property type="evidence" value="ECO:0007669"/>
    <property type="project" value="InterPro"/>
</dbReference>
<dbReference type="InterPro" id="IPR053927">
    <property type="entry name" value="FlgK_helical"/>
</dbReference>
<keyword evidence="11" id="KW-1185">Reference proteome</keyword>
<evidence type="ECO:0000256" key="3">
    <source>
        <dbReference type="ARBA" id="ARBA00009677"/>
    </source>
</evidence>
<keyword evidence="10" id="KW-0966">Cell projection</keyword>
<dbReference type="GO" id="GO:0005198">
    <property type="term" value="F:structural molecule activity"/>
    <property type="evidence" value="ECO:0007669"/>
    <property type="project" value="InterPro"/>
</dbReference>
<dbReference type="InterPro" id="IPR010930">
    <property type="entry name" value="Flg_bb/hook_C_dom"/>
</dbReference>
<dbReference type="PANTHER" id="PTHR30033:SF1">
    <property type="entry name" value="FLAGELLAR HOOK-ASSOCIATED PROTEIN 1"/>
    <property type="match status" value="1"/>
</dbReference>
<dbReference type="PROSITE" id="PS00588">
    <property type="entry name" value="FLAGELLA_BB_ROD"/>
    <property type="match status" value="1"/>
</dbReference>
<dbReference type="SUPFAM" id="SSF64518">
    <property type="entry name" value="Phase 1 flagellin"/>
    <property type="match status" value="1"/>
</dbReference>
<comment type="similarity">
    <text evidence="3">Belongs to the flagella basal body rod proteins family.</text>
</comment>
<keyword evidence="10" id="KW-0969">Cilium</keyword>
<evidence type="ECO:0000259" key="7">
    <source>
        <dbReference type="Pfam" id="PF00460"/>
    </source>
</evidence>
<comment type="subcellular location">
    <subcellularLocation>
        <location evidence="1">Bacterial flagellum</location>
    </subcellularLocation>
    <subcellularLocation>
        <location evidence="2">Secreted</location>
    </subcellularLocation>
</comment>
<dbReference type="InterPro" id="IPR019776">
    <property type="entry name" value="Flagellar_basal_body_rod_CS"/>
</dbReference>